<dbReference type="RefSeq" id="WP_234989756.1">
    <property type="nucleotide sequence ID" value="NZ_FWWR01000009.1"/>
</dbReference>
<evidence type="ECO:0000313" key="2">
    <source>
        <dbReference type="Proteomes" id="UP000192368"/>
    </source>
</evidence>
<accession>A0A1W1V1G5</accession>
<reference evidence="2" key="1">
    <citation type="submission" date="2017-04" db="EMBL/GenBank/DDBJ databases">
        <authorList>
            <person name="Varghese N."/>
            <person name="Submissions S."/>
        </authorList>
    </citation>
    <scope>NUCLEOTIDE SEQUENCE [LARGE SCALE GENOMIC DNA]</scope>
    <source>
        <strain evidence="2">DSM 20463</strain>
    </source>
</reference>
<proteinExistence type="predicted"/>
<evidence type="ECO:0000313" key="1">
    <source>
        <dbReference type="EMBL" id="SMB87199.1"/>
    </source>
</evidence>
<dbReference type="EMBL" id="FWWR01000009">
    <property type="protein sequence ID" value="SMB87199.1"/>
    <property type="molecule type" value="Genomic_DNA"/>
</dbReference>
<name>A0A1W1V1G5_PEPAS</name>
<gene>
    <name evidence="1" type="ORF">SAMN00017477_1048</name>
</gene>
<keyword evidence="2" id="KW-1185">Reference proteome</keyword>
<dbReference type="STRING" id="573058.SAMN00017477_1048"/>
<protein>
    <submittedName>
        <fullName evidence="1">Endodeoxyribonuclease RusA</fullName>
    </submittedName>
</protein>
<dbReference type="AlphaFoldDB" id="A0A1W1V1G5"/>
<dbReference type="Proteomes" id="UP000192368">
    <property type="component" value="Unassembled WGS sequence"/>
</dbReference>
<sequence>MNLILYGRPITKKNSSRIIKHGNSYKLIPSKQFIAYERDCIRQITGKHKKGFNGHYNLKCVYYMPTKGKVDLVNLLAVEFYMTSPIQGLRLN</sequence>
<organism evidence="1 2">
    <name type="scientific">Peptoniphilus asaccharolyticus DSM 20463</name>
    <dbReference type="NCBI Taxonomy" id="573058"/>
    <lineage>
        <taxon>Bacteria</taxon>
        <taxon>Bacillati</taxon>
        <taxon>Bacillota</taxon>
        <taxon>Tissierellia</taxon>
        <taxon>Tissierellales</taxon>
        <taxon>Peptoniphilaceae</taxon>
        <taxon>Peptoniphilus</taxon>
    </lineage>
</organism>